<keyword evidence="12" id="KW-0943">RNA-mediated gene silencing</keyword>
<evidence type="ECO:0000313" key="20">
    <source>
        <dbReference type="EMBL" id="GCC22687.1"/>
    </source>
</evidence>
<dbReference type="Pfam" id="PF08389">
    <property type="entry name" value="Xpo1"/>
    <property type="match status" value="1"/>
</dbReference>
<dbReference type="SMART" id="SM00248">
    <property type="entry name" value="ANK"/>
    <property type="match status" value="3"/>
</dbReference>
<feature type="domain" description="CAP-Gly" evidence="19">
    <location>
        <begin position="1578"/>
        <end position="1620"/>
    </location>
</feature>
<dbReference type="STRING" id="137246.A0A401RX14"/>
<dbReference type="InterPro" id="IPR002110">
    <property type="entry name" value="Ankyrin_rpt"/>
</dbReference>
<feature type="compositionally biased region" description="Polar residues" evidence="18">
    <location>
        <begin position="1711"/>
        <end position="1722"/>
    </location>
</feature>
<dbReference type="PROSITE" id="PS50088">
    <property type="entry name" value="ANK_REPEAT"/>
    <property type="match status" value="1"/>
</dbReference>
<keyword evidence="6" id="KW-0820">tRNA-binding</keyword>
<gene>
    <name evidence="20" type="ORF">chiPu_0001075</name>
</gene>
<dbReference type="SUPFAM" id="SSF48371">
    <property type="entry name" value="ARM repeat"/>
    <property type="match status" value="1"/>
</dbReference>
<dbReference type="SMART" id="SM01052">
    <property type="entry name" value="CAP_GLY"/>
    <property type="match status" value="3"/>
</dbReference>
<comment type="subcellular location">
    <subcellularLocation>
        <location evidence="2">Cytoplasm</location>
    </subcellularLocation>
    <subcellularLocation>
        <location evidence="1">Nucleus</location>
    </subcellularLocation>
</comment>
<name>A0A401RX14_CHIPU</name>
<reference evidence="20 21" key="1">
    <citation type="journal article" date="2018" name="Nat. Ecol. Evol.">
        <title>Shark genomes provide insights into elasmobranch evolution and the origin of vertebrates.</title>
        <authorList>
            <person name="Hara Y"/>
            <person name="Yamaguchi K"/>
            <person name="Onimaru K"/>
            <person name="Kadota M"/>
            <person name="Koyanagi M"/>
            <person name="Keeley SD"/>
            <person name="Tatsumi K"/>
            <person name="Tanaka K"/>
            <person name="Motone F"/>
            <person name="Kageyama Y"/>
            <person name="Nozu R"/>
            <person name="Adachi N"/>
            <person name="Nishimura O"/>
            <person name="Nakagawa R"/>
            <person name="Tanegashima C"/>
            <person name="Kiyatake I"/>
            <person name="Matsumoto R"/>
            <person name="Murakumo K"/>
            <person name="Nishida K"/>
            <person name="Terakita A"/>
            <person name="Kuratani S"/>
            <person name="Sato K"/>
            <person name="Hyodo S Kuraku.S."/>
        </authorList>
    </citation>
    <scope>NUCLEOTIDE SEQUENCE [LARGE SCALE GENOMIC DNA]</scope>
</reference>
<keyword evidence="21" id="KW-1185">Reference proteome</keyword>
<evidence type="ECO:0000259" key="19">
    <source>
        <dbReference type="PROSITE" id="PS50245"/>
    </source>
</evidence>
<feature type="region of interest" description="Disordered" evidence="18">
    <location>
        <begin position="1280"/>
        <end position="1301"/>
    </location>
</feature>
<evidence type="ECO:0000256" key="8">
    <source>
        <dbReference type="ARBA" id="ARBA00022884"/>
    </source>
</evidence>
<dbReference type="SUPFAM" id="SSF48403">
    <property type="entry name" value="Ankyrin repeat"/>
    <property type="match status" value="1"/>
</dbReference>
<evidence type="ECO:0000256" key="13">
    <source>
        <dbReference type="ARBA" id="ARBA00023242"/>
    </source>
</evidence>
<feature type="region of interest" description="Disordered" evidence="18">
    <location>
        <begin position="1859"/>
        <end position="1887"/>
    </location>
</feature>
<keyword evidence="7" id="KW-0677">Repeat</keyword>
<dbReference type="Pfam" id="PF12796">
    <property type="entry name" value="Ank_2"/>
    <property type="match status" value="1"/>
</dbReference>
<feature type="repeat" description="ANK" evidence="17">
    <location>
        <begin position="1461"/>
        <end position="1493"/>
    </location>
</feature>
<evidence type="ECO:0000256" key="10">
    <source>
        <dbReference type="ARBA" id="ARBA00022990"/>
    </source>
</evidence>
<dbReference type="InterPro" id="IPR001494">
    <property type="entry name" value="Importin-beta_N"/>
</dbReference>
<evidence type="ECO:0000313" key="21">
    <source>
        <dbReference type="Proteomes" id="UP000287033"/>
    </source>
</evidence>
<dbReference type="InterPro" id="IPR011989">
    <property type="entry name" value="ARM-like"/>
</dbReference>
<dbReference type="Pfam" id="PF19273">
    <property type="entry name" value="Exportin-5"/>
    <property type="match status" value="1"/>
</dbReference>
<dbReference type="GO" id="GO:0005049">
    <property type="term" value="F:nuclear export signal receptor activity"/>
    <property type="evidence" value="ECO:0007669"/>
    <property type="project" value="InterPro"/>
</dbReference>
<evidence type="ECO:0000256" key="1">
    <source>
        <dbReference type="ARBA" id="ARBA00004123"/>
    </source>
</evidence>
<dbReference type="InterPro" id="IPR036859">
    <property type="entry name" value="CAP-Gly_dom_sf"/>
</dbReference>
<evidence type="ECO:0000256" key="6">
    <source>
        <dbReference type="ARBA" id="ARBA00022555"/>
    </source>
</evidence>
<keyword evidence="8" id="KW-0694">RNA-binding</keyword>
<evidence type="ECO:0000256" key="12">
    <source>
        <dbReference type="ARBA" id="ARBA00023158"/>
    </source>
</evidence>
<dbReference type="Gene3D" id="1.25.10.10">
    <property type="entry name" value="Leucine-rich Repeat Variant"/>
    <property type="match status" value="1"/>
</dbReference>
<dbReference type="PANTHER" id="PTHR11223:SF3">
    <property type="entry name" value="EXPORTIN-5"/>
    <property type="match status" value="1"/>
</dbReference>
<keyword evidence="10" id="KW-0007">Acetylation</keyword>
<accession>A0A401RX14</accession>
<keyword evidence="13" id="KW-0539">Nucleus</keyword>
<dbReference type="InterPro" id="IPR045478">
    <property type="entry name" value="Exportin-5_C"/>
</dbReference>
<comment type="similarity">
    <text evidence="3">Belongs to the exportin family.</text>
</comment>
<dbReference type="GO" id="GO:0000049">
    <property type="term" value="F:tRNA binding"/>
    <property type="evidence" value="ECO:0007669"/>
    <property type="project" value="UniProtKB-KW"/>
</dbReference>
<dbReference type="Pfam" id="PF01302">
    <property type="entry name" value="CAP_GLY"/>
    <property type="match status" value="3"/>
</dbReference>
<feature type="domain" description="CAP-Gly" evidence="19">
    <location>
        <begin position="1919"/>
        <end position="1961"/>
    </location>
</feature>
<dbReference type="FunFam" id="1.25.40.20:FF:000044">
    <property type="entry name" value="CAP-Gly domain containing linker protein 3"/>
    <property type="match status" value="1"/>
</dbReference>
<dbReference type="PANTHER" id="PTHR11223">
    <property type="entry name" value="EXPORTIN 1/5"/>
    <property type="match status" value="1"/>
</dbReference>
<evidence type="ECO:0000256" key="4">
    <source>
        <dbReference type="ARBA" id="ARBA00022448"/>
    </source>
</evidence>
<dbReference type="EMBL" id="BEZZ01000016">
    <property type="protein sequence ID" value="GCC22687.1"/>
    <property type="molecule type" value="Genomic_DNA"/>
</dbReference>
<feature type="compositionally biased region" description="Low complexity" evidence="18">
    <location>
        <begin position="1633"/>
        <end position="1648"/>
    </location>
</feature>
<feature type="region of interest" description="Disordered" evidence="18">
    <location>
        <begin position="1675"/>
        <end position="1729"/>
    </location>
</feature>
<dbReference type="GO" id="GO:0006611">
    <property type="term" value="P:protein export from nucleus"/>
    <property type="evidence" value="ECO:0007669"/>
    <property type="project" value="InterPro"/>
</dbReference>
<dbReference type="InterPro" id="IPR016024">
    <property type="entry name" value="ARM-type_fold"/>
</dbReference>
<proteinExistence type="inferred from homology"/>
<dbReference type="InterPro" id="IPR000938">
    <property type="entry name" value="CAP-Gly_domain"/>
</dbReference>
<dbReference type="Gene3D" id="2.30.30.190">
    <property type="entry name" value="CAP Gly-rich-like domain"/>
    <property type="match status" value="3"/>
</dbReference>
<comment type="function">
    <text evidence="14">Mediates the nuclear export of micro-RNA precursors, which form short hairpins. Also mediates the nuclear export of synthetic short hairpin RNAs used for RNA interference. In some circumstances can also mediate the nuclear export of deacylated and aminoacylated tRNAs. Specifically recognizes dsRNAs that lack a 5'-overhang in a sequence-independent manner, have only a short 3'-overhang, and that have a double-stranded length of at least 15 base-pairs. Binding is dependent on Ran-GTP.</text>
</comment>
<evidence type="ECO:0000256" key="17">
    <source>
        <dbReference type="PROSITE-ProRule" id="PRU00023"/>
    </source>
</evidence>
<feature type="region of interest" description="Disordered" evidence="18">
    <location>
        <begin position="1633"/>
        <end position="1652"/>
    </location>
</feature>
<evidence type="ECO:0000256" key="5">
    <source>
        <dbReference type="ARBA" id="ARBA00022490"/>
    </source>
</evidence>
<evidence type="ECO:0000256" key="2">
    <source>
        <dbReference type="ARBA" id="ARBA00004496"/>
    </source>
</evidence>
<keyword evidence="5" id="KW-0963">Cytoplasm</keyword>
<comment type="caution">
    <text evidence="20">The sequence shown here is derived from an EMBL/GenBank/DDBJ whole genome shotgun (WGS) entry which is preliminary data.</text>
</comment>
<dbReference type="GO" id="GO:0005737">
    <property type="term" value="C:cytoplasm"/>
    <property type="evidence" value="ECO:0007669"/>
    <property type="project" value="UniProtKB-SubCell"/>
</dbReference>
<keyword evidence="11 17" id="KW-0040">ANK repeat</keyword>
<evidence type="ECO:0000256" key="16">
    <source>
        <dbReference type="ARBA" id="ARBA00077871"/>
    </source>
</evidence>
<dbReference type="Pfam" id="PF03810">
    <property type="entry name" value="IBN_N"/>
    <property type="match status" value="1"/>
</dbReference>
<dbReference type="OrthoDB" id="2215036at2759"/>
<evidence type="ECO:0000256" key="11">
    <source>
        <dbReference type="ARBA" id="ARBA00023043"/>
    </source>
</evidence>
<evidence type="ECO:0000256" key="7">
    <source>
        <dbReference type="ARBA" id="ARBA00022737"/>
    </source>
</evidence>
<dbReference type="Proteomes" id="UP000287033">
    <property type="component" value="Unassembled WGS sequence"/>
</dbReference>
<dbReference type="GO" id="GO:0005634">
    <property type="term" value="C:nucleus"/>
    <property type="evidence" value="ECO:0007669"/>
    <property type="project" value="UniProtKB-SubCell"/>
</dbReference>
<dbReference type="GO" id="GO:0031267">
    <property type="term" value="F:small GTPase binding"/>
    <property type="evidence" value="ECO:0007669"/>
    <property type="project" value="InterPro"/>
</dbReference>
<dbReference type="SMART" id="SM00913">
    <property type="entry name" value="IBN_N"/>
    <property type="match status" value="1"/>
</dbReference>
<evidence type="ECO:0000256" key="9">
    <source>
        <dbReference type="ARBA" id="ARBA00022927"/>
    </source>
</evidence>
<dbReference type="InterPro" id="IPR036770">
    <property type="entry name" value="Ankyrin_rpt-contain_sf"/>
</dbReference>
<dbReference type="GO" id="GO:0006405">
    <property type="term" value="P:RNA export from nucleus"/>
    <property type="evidence" value="ECO:0007669"/>
    <property type="project" value="TreeGrafter"/>
</dbReference>
<feature type="compositionally biased region" description="Low complexity" evidence="18">
    <location>
        <begin position="1691"/>
        <end position="1707"/>
    </location>
</feature>
<keyword evidence="9" id="KW-0653">Protein transport</keyword>
<feature type="compositionally biased region" description="Low complexity" evidence="18">
    <location>
        <begin position="1291"/>
        <end position="1300"/>
    </location>
</feature>
<feature type="domain" description="CAP-Gly" evidence="19">
    <location>
        <begin position="1781"/>
        <end position="1823"/>
    </location>
</feature>
<dbReference type="GO" id="GO:0042565">
    <property type="term" value="C:RNA nuclear export complex"/>
    <property type="evidence" value="ECO:0007669"/>
    <property type="project" value="TreeGrafter"/>
</dbReference>
<dbReference type="FunFam" id="2.30.30.190:FF:000005">
    <property type="entry name" value="CAP-Gly domain containing linker protein 3"/>
    <property type="match status" value="1"/>
</dbReference>
<evidence type="ECO:0000256" key="15">
    <source>
        <dbReference type="ARBA" id="ARBA00073518"/>
    </source>
</evidence>
<keyword evidence="4" id="KW-0813">Transport</keyword>
<dbReference type="PROSITE" id="PS00845">
    <property type="entry name" value="CAP_GLY_1"/>
    <property type="match status" value="2"/>
</dbReference>
<evidence type="ECO:0000256" key="14">
    <source>
        <dbReference type="ARBA" id="ARBA00057045"/>
    </source>
</evidence>
<dbReference type="FunFam" id="1.25.10.10:FF:000204">
    <property type="entry name" value="Exportin 5"/>
    <property type="match status" value="1"/>
</dbReference>
<dbReference type="PROSITE" id="PS50245">
    <property type="entry name" value="CAP_GLY_2"/>
    <property type="match status" value="3"/>
</dbReference>
<evidence type="ECO:0000256" key="18">
    <source>
        <dbReference type="SAM" id="MobiDB-lite"/>
    </source>
</evidence>
<dbReference type="GO" id="GO:0031047">
    <property type="term" value="P:regulatory ncRNA-mediated gene silencing"/>
    <property type="evidence" value="ECO:0007669"/>
    <property type="project" value="UniProtKB-KW"/>
</dbReference>
<dbReference type="SUPFAM" id="SSF74924">
    <property type="entry name" value="Cap-Gly domain"/>
    <property type="match status" value="3"/>
</dbReference>
<dbReference type="Gene3D" id="1.25.40.20">
    <property type="entry name" value="Ankyrin repeat-containing domain"/>
    <property type="match status" value="1"/>
</dbReference>
<evidence type="ECO:0000256" key="3">
    <source>
        <dbReference type="ARBA" id="ARBA00009466"/>
    </source>
</evidence>
<dbReference type="InterPro" id="IPR013598">
    <property type="entry name" value="Exportin-1/Importin-b-like"/>
</dbReference>
<sequence>MSADQITTLCEQLMKAVNVIMDGGSSSRYRLEALKFCEEFKEKCPHTVQCGLRLAEKNNTGIVRHFGLQILEHSIKFRWNGMIHRDKVQLKNSVMTLLSRGTHNIMVEEAYIKDALSRIVVEMIKREWPQQWPDMLNEMDKLTAMGETQTELVMLILLRLVEDVVTFQTIPAQRRKDIQHALTQNMMQLFSFLLDILQEHTQSYKQLKADTTQENKAKAHCRVAVATLNTLAGYVDWVALHHITADSCKLLEVLCMLLTEPELQLEAAECLLIAISRKGKLEDRKPLLVLFSDAAMHCILSAAQTAHGAGLVEQHYMFLKRLCQVLTALGGQLTALWGSDKDVGQPPNFNKYLQAFLAFTNHPSQYLRSSTQIAWCSFLRHEHVSKDPVLLEVIPQLLHATMANLLKVGFPSKSDSPSCEYSRVDFDNDEDFNAFFNSFRAQQGETIRLSCRLSPMTGFNMASEALQYQLTAVIDVGPTMSKTGKGLCSIFSPSFVQWDALTFFMESVMSQLFRTMEPEQLPVADGIELLKAVLSYQTHDPLILSCILTAVSTLSPFLLHDATVLPQVLEKLFASATFEVVEESQAPRTRAVKNVRRHACSSILKMCRDHPELIMPVFEMFYAHVKRLQQDERQLTQLEKCALMESLVLLSNQFKDYERQKAFLEELMAPVTNLWLSEEMQRVLSDPAMFLSYIGADVTPDDPIREDPAGINRSRISLCVYTILGVVKRARWPTDLEEAKAGGFVVGFTPSGSPIYRNACTEHVIKLLDNLLALIRTHNNLWLPEMLAQLSPHFTKAHDMLEVEKNAILGIPQPLLDHADAPVYKSVLERMQGFFCTLYDNCFHILGNAGPSMLQDFFDITNFAESVINSAFVNLENIPDYRLRPVLRVFVKPLVQSCPPEHYESVLCPILGPLFSYLLQRLSAKWVVINQRGLLEAESGAPEENPESQEMLDEQLTRLLTRESIDLMTVCCCVKKGPESISGDMDDDEMMNTSDGPHVGSEELTDLGKCLLKSEDICKALLATAYSAITWSDTITCQRATLQLCWPLIKQVLSATLHSDAASWFFMSVLRGLQMHGQHEGCLAALVNLAFMIYEALRPRYPDLKTVMQQVPQISGDALDQFDTKLLNPSSHKMGDKRRKDLFKKLLSGCIGKPLGQKFKKEVHIKNLPTLFKKPKPQPTTPIEETNEDNVLTPLFDPRAQDMPLEAAPAHWCRPASVPWRSQSASWGPVTCTWRHCSDHVTRYRICHSPQHRALNSDHRHWVNRHSSQGASIEMTKEDPFVEPSNDEDSVSGSCSTVSSDSERPVVHPVVSAPMPTDCEFSFFDPQDPACKRILHDLNTTVSELFAILRQWVPQVQQQIDVIGNEILSRGCHVNDRDGLTDMTLLHYTCKAGAQGIGDAEVAAKFASQLIEMGADVTLRSRWTNMNALHYAAYFDVPELIRVVLKDANVGDVDATCSDFNFGTSLHIAASNLCLSAVKCLLEHGANPVFRNDKGQMPVDIVPDPLDMPLEMAEAAAVAKELKQMLLDALPLTCNISKAMLTNYDHISGKALLMSLGLKLGERVMIAGQKVGTLRFCGTTEFASGQWAGIELDEPEGKNDGSICGIQYFSCPIKHGIFAPLSKISKVPMVKKSVTRTSSSKTSTPVRSQKIDLSHVTSKVNTGLLSSKKYVQKDPIPAQDITQPHAGTEVSLPGSLCSSSSSTSSIESRQRQPPTRQRNLANSKKMATKPISAITKITTGLRSRAPSVGSLGSVEICKTHIQIGDRVVVVGQRSGTVRFYGKTSFAPGYWYGIELDKPNGKNDGSVGGVQYFTCVPKHGVFAPPSRVQRVTEALDSFSDVPTSKLNRSVIGFHRSFSTPSALPSPREIKGKNASNRPKNAVLRRSWSSTSTTEGSVKLQEGSQVLLSSSSEMATIKYIGPTDFAPGIWLGLELRSPKGKNDGSVGEKRYFSCKPHYGVLVRPSRVTYRGINGTKLVDDICG</sequence>
<dbReference type="InterPro" id="IPR045065">
    <property type="entry name" value="XPO1/5"/>
</dbReference>
<protein>
    <recommendedName>
        <fullName evidence="15">Exportin-5</fullName>
    </recommendedName>
    <alternativeName>
        <fullName evidence="16">Ran-binding protein 21</fullName>
    </alternativeName>
</protein>
<organism evidence="20 21">
    <name type="scientific">Chiloscyllium punctatum</name>
    <name type="common">Brownbanded bambooshark</name>
    <name type="synonym">Hemiscyllium punctatum</name>
    <dbReference type="NCBI Taxonomy" id="137246"/>
    <lineage>
        <taxon>Eukaryota</taxon>
        <taxon>Metazoa</taxon>
        <taxon>Chordata</taxon>
        <taxon>Craniata</taxon>
        <taxon>Vertebrata</taxon>
        <taxon>Chondrichthyes</taxon>
        <taxon>Elasmobranchii</taxon>
        <taxon>Galeomorphii</taxon>
        <taxon>Galeoidea</taxon>
        <taxon>Orectolobiformes</taxon>
        <taxon>Hemiscylliidae</taxon>
        <taxon>Chiloscyllium</taxon>
    </lineage>
</organism>